<protein>
    <submittedName>
        <fullName evidence="1">Uncharacterized protein</fullName>
    </submittedName>
</protein>
<accession>A0A2P2N0R1</accession>
<dbReference type="AlphaFoldDB" id="A0A2P2N0R1"/>
<sequence>MSTAITMMQSTDWAIMDWPSERCMSPQSTRAAPNGAMISHECTAVMLLAIKNNYL</sequence>
<evidence type="ECO:0000313" key="1">
    <source>
        <dbReference type="EMBL" id="MBX36038.1"/>
    </source>
</evidence>
<organism evidence="1">
    <name type="scientific">Rhizophora mucronata</name>
    <name type="common">Asiatic mangrove</name>
    <dbReference type="NCBI Taxonomy" id="61149"/>
    <lineage>
        <taxon>Eukaryota</taxon>
        <taxon>Viridiplantae</taxon>
        <taxon>Streptophyta</taxon>
        <taxon>Embryophyta</taxon>
        <taxon>Tracheophyta</taxon>
        <taxon>Spermatophyta</taxon>
        <taxon>Magnoliopsida</taxon>
        <taxon>eudicotyledons</taxon>
        <taxon>Gunneridae</taxon>
        <taxon>Pentapetalae</taxon>
        <taxon>rosids</taxon>
        <taxon>fabids</taxon>
        <taxon>Malpighiales</taxon>
        <taxon>Rhizophoraceae</taxon>
        <taxon>Rhizophora</taxon>
    </lineage>
</organism>
<dbReference type="EMBL" id="GGEC01055554">
    <property type="protein sequence ID" value="MBX36038.1"/>
    <property type="molecule type" value="Transcribed_RNA"/>
</dbReference>
<name>A0A2P2N0R1_RHIMU</name>
<reference evidence="1" key="1">
    <citation type="submission" date="2018-02" db="EMBL/GenBank/DDBJ databases">
        <title>Rhizophora mucronata_Transcriptome.</title>
        <authorList>
            <person name="Meera S.P."/>
            <person name="Sreeshan A."/>
            <person name="Augustine A."/>
        </authorList>
    </citation>
    <scope>NUCLEOTIDE SEQUENCE</scope>
    <source>
        <tissue evidence="1">Leaf</tissue>
    </source>
</reference>
<proteinExistence type="predicted"/>